<feature type="domain" description="Helix-hairpin-helix DNA-binding motif class 1" evidence="2">
    <location>
        <begin position="69"/>
        <end position="88"/>
    </location>
</feature>
<comment type="caution">
    <text evidence="3">The sequence shown here is derived from an EMBL/GenBank/DDBJ whole genome shotgun (WGS) entry which is preliminary data.</text>
</comment>
<dbReference type="PANTHER" id="PTHR21180:SF32">
    <property type="entry name" value="ENDONUCLEASE_EXONUCLEASE_PHOSPHATASE FAMILY DOMAIN-CONTAINING PROTEIN 1"/>
    <property type="match status" value="1"/>
</dbReference>
<evidence type="ECO:0000313" key="4">
    <source>
        <dbReference type="Proteomes" id="UP000033684"/>
    </source>
</evidence>
<dbReference type="AlphaFoldDB" id="A0A0F3IN97"/>
<feature type="domain" description="Helix-hairpin-helix DNA-binding motif class 1" evidence="2">
    <location>
        <begin position="43"/>
        <end position="62"/>
    </location>
</feature>
<dbReference type="Pfam" id="PF12836">
    <property type="entry name" value="HHH_3"/>
    <property type="match status" value="1"/>
</dbReference>
<dbReference type="Gene3D" id="1.10.150.320">
    <property type="entry name" value="Photosystem II 12 kDa extrinsic protein"/>
    <property type="match status" value="1"/>
</dbReference>
<dbReference type="GO" id="GO:0006281">
    <property type="term" value="P:DNA repair"/>
    <property type="evidence" value="ECO:0007669"/>
    <property type="project" value="InterPro"/>
</dbReference>
<dbReference type="InterPro" id="IPR051675">
    <property type="entry name" value="Endo/Exo/Phosphatase_dom_1"/>
</dbReference>
<proteinExistence type="predicted"/>
<accession>A0A0F3IN97</accession>
<protein>
    <recommendedName>
        <fullName evidence="2">Helix-hairpin-helix DNA-binding motif class 1 domain-containing protein</fullName>
    </recommendedName>
</protein>
<gene>
    <name evidence="3" type="ORF">VZ94_00225</name>
</gene>
<feature type="region of interest" description="Disordered" evidence="1">
    <location>
        <begin position="1"/>
        <end position="27"/>
    </location>
</feature>
<organism evidence="3 4">
    <name type="scientific">Methylocucumis oryzae</name>
    <dbReference type="NCBI Taxonomy" id="1632867"/>
    <lineage>
        <taxon>Bacteria</taxon>
        <taxon>Pseudomonadati</taxon>
        <taxon>Pseudomonadota</taxon>
        <taxon>Gammaproteobacteria</taxon>
        <taxon>Methylococcales</taxon>
        <taxon>Methylococcaceae</taxon>
        <taxon>Methylocucumis</taxon>
    </lineage>
</organism>
<dbReference type="EMBL" id="LAJX01000002">
    <property type="protein sequence ID" value="KJV08122.1"/>
    <property type="molecule type" value="Genomic_DNA"/>
</dbReference>
<name>A0A0F3IN97_9GAMM</name>
<dbReference type="GO" id="GO:0003677">
    <property type="term" value="F:DNA binding"/>
    <property type="evidence" value="ECO:0007669"/>
    <property type="project" value="InterPro"/>
</dbReference>
<dbReference type="PANTHER" id="PTHR21180">
    <property type="entry name" value="ENDONUCLEASE/EXONUCLEASE/PHOSPHATASE FAMILY DOMAIN-CONTAINING PROTEIN 1"/>
    <property type="match status" value="1"/>
</dbReference>
<sequence>MINVDFTAGKETSGKAAEPVKATTKTKAPEAPKAVSLNEAALEEIKAVKGISKNLAENIVSTRPFSSLDELLKVKGMGEKLLARIRAYISL</sequence>
<evidence type="ECO:0000313" key="3">
    <source>
        <dbReference type="EMBL" id="KJV08122.1"/>
    </source>
</evidence>
<evidence type="ECO:0000256" key="1">
    <source>
        <dbReference type="SAM" id="MobiDB-lite"/>
    </source>
</evidence>
<reference evidence="3 4" key="2">
    <citation type="journal article" date="2016" name="Microb. Ecol.">
        <title>Genome Characteristics of a Novel Type I Methanotroph (Sn10-6) Isolated from a Flooded Indian Rice Field.</title>
        <authorList>
            <person name="Rahalkar M.C."/>
            <person name="Pandit P.S."/>
            <person name="Dhakephalkar P.K."/>
            <person name="Pore S."/>
            <person name="Arora P."/>
            <person name="Kapse N."/>
        </authorList>
    </citation>
    <scope>NUCLEOTIDE SEQUENCE [LARGE SCALE GENOMIC DNA]</scope>
    <source>
        <strain evidence="3 4">Sn10-6</strain>
    </source>
</reference>
<dbReference type="GO" id="GO:0015628">
    <property type="term" value="P:protein secretion by the type II secretion system"/>
    <property type="evidence" value="ECO:0007669"/>
    <property type="project" value="TreeGrafter"/>
</dbReference>
<dbReference type="SUPFAM" id="SSF81585">
    <property type="entry name" value="PsbU/PolX domain-like"/>
    <property type="match status" value="1"/>
</dbReference>
<dbReference type="GO" id="GO:0015627">
    <property type="term" value="C:type II protein secretion system complex"/>
    <property type="evidence" value="ECO:0007669"/>
    <property type="project" value="TreeGrafter"/>
</dbReference>
<dbReference type="InterPro" id="IPR003583">
    <property type="entry name" value="Hlx-hairpin-Hlx_DNA-bd_motif"/>
</dbReference>
<dbReference type="SMART" id="SM00278">
    <property type="entry name" value="HhH1"/>
    <property type="match status" value="2"/>
</dbReference>
<dbReference type="Proteomes" id="UP000033684">
    <property type="component" value="Unassembled WGS sequence"/>
</dbReference>
<reference evidence="4" key="1">
    <citation type="submission" date="2015-03" db="EMBL/GenBank/DDBJ databases">
        <title>Draft genome sequence of a novel methanotroph (Sn10-6) isolated from flooded ricefield rhizosphere in India.</title>
        <authorList>
            <person name="Pandit P.S."/>
            <person name="Pore S.D."/>
            <person name="Arora P."/>
            <person name="Kapse N.G."/>
            <person name="Dhakephalkar P.K."/>
            <person name="Rahalkar M.C."/>
        </authorList>
    </citation>
    <scope>NUCLEOTIDE SEQUENCE [LARGE SCALE GENOMIC DNA]</scope>
    <source>
        <strain evidence="4">Sn10-6</strain>
    </source>
</reference>
<evidence type="ECO:0000259" key="2">
    <source>
        <dbReference type="SMART" id="SM00278"/>
    </source>
</evidence>
<keyword evidence="4" id="KW-1185">Reference proteome</keyword>